<dbReference type="OrthoDB" id="198543at2157"/>
<dbReference type="Pfam" id="PF23363">
    <property type="entry name" value="DUF7089"/>
    <property type="match status" value="1"/>
</dbReference>
<keyword evidence="2" id="KW-1185">Reference proteome</keyword>
<evidence type="ECO:0000313" key="1">
    <source>
        <dbReference type="EMBL" id="SDM33911.1"/>
    </source>
</evidence>
<protein>
    <submittedName>
        <fullName evidence="1">Uncharacterized protein</fullName>
    </submittedName>
</protein>
<dbReference type="EMBL" id="FNIA01000001">
    <property type="protein sequence ID" value="SDM33911.1"/>
    <property type="molecule type" value="Genomic_DNA"/>
</dbReference>
<dbReference type="AlphaFoldDB" id="A0A1G9SEU5"/>
<dbReference type="InterPro" id="IPR055515">
    <property type="entry name" value="DUF7089"/>
</dbReference>
<dbReference type="RefSeq" id="WP_089731103.1">
    <property type="nucleotide sequence ID" value="NZ_FNIA01000001.1"/>
</dbReference>
<gene>
    <name evidence="1" type="ORF">SAMN05192554_101135</name>
</gene>
<organism evidence="1 2">
    <name type="scientific">Haloarchaeobius iranensis</name>
    <dbReference type="NCBI Taxonomy" id="996166"/>
    <lineage>
        <taxon>Archaea</taxon>
        <taxon>Methanobacteriati</taxon>
        <taxon>Methanobacteriota</taxon>
        <taxon>Stenosarchaea group</taxon>
        <taxon>Halobacteria</taxon>
        <taxon>Halobacteriales</taxon>
        <taxon>Halorubellaceae</taxon>
        <taxon>Haloarchaeobius</taxon>
    </lineage>
</organism>
<accession>A0A1G9SEU5</accession>
<sequence>MFQERELSPQVAAVRAEHAPDAVVLDAANDFETLPPAQAEDLGLLVDALDPKTYPREWLPGDAPAVLDRLAGSTFTIGAPGDGSVAWTHQTDPPVVIVKPRVQGSPAEFVDFLVAEALVEVGLDVTEHFLGFFQDGYADLDAAVSLDPNATYQVAAALYDGWVGLHTRDTFADWLETDPALGDAWQDAGSRLEGRLDGLSREVALGETDFADAAELACSAIKHALELPAPFGALDADAYRDRGAAYAVRWAEKTFEKLDEN</sequence>
<dbReference type="STRING" id="996166.SAMN05192554_101135"/>
<reference evidence="1 2" key="1">
    <citation type="submission" date="2016-10" db="EMBL/GenBank/DDBJ databases">
        <authorList>
            <person name="de Groot N.N."/>
        </authorList>
    </citation>
    <scope>NUCLEOTIDE SEQUENCE [LARGE SCALE GENOMIC DNA]</scope>
    <source>
        <strain evidence="2">EB21,IBRC-M 10013,KCTC 4048</strain>
    </source>
</reference>
<name>A0A1G9SEU5_9EURY</name>
<dbReference type="Proteomes" id="UP000199370">
    <property type="component" value="Unassembled WGS sequence"/>
</dbReference>
<proteinExistence type="predicted"/>
<evidence type="ECO:0000313" key="2">
    <source>
        <dbReference type="Proteomes" id="UP000199370"/>
    </source>
</evidence>